<comment type="caution">
    <text evidence="3">The sequence shown here is derived from an EMBL/GenBank/DDBJ whole genome shotgun (WGS) entry which is preliminary data.</text>
</comment>
<proteinExistence type="predicted"/>
<dbReference type="PANTHER" id="PTHR43581">
    <property type="entry name" value="ATP/GTP PHOSPHATASE"/>
    <property type="match status" value="1"/>
</dbReference>
<dbReference type="PANTHER" id="PTHR43581:SF4">
    <property type="entry name" value="ATP_GTP PHOSPHATASE"/>
    <property type="match status" value="1"/>
</dbReference>
<feature type="domain" description="Endonuclease GajA/Old nuclease/RecF-like AAA" evidence="1">
    <location>
        <begin position="211"/>
        <end position="351"/>
    </location>
</feature>
<dbReference type="GO" id="GO:0004519">
    <property type="term" value="F:endonuclease activity"/>
    <property type="evidence" value="ECO:0007669"/>
    <property type="project" value="UniProtKB-KW"/>
</dbReference>
<dbReference type="SUPFAM" id="SSF52540">
    <property type="entry name" value="P-loop containing nucleoside triphosphate hydrolases"/>
    <property type="match status" value="1"/>
</dbReference>
<keyword evidence="3" id="KW-0255">Endonuclease</keyword>
<dbReference type="InterPro" id="IPR041685">
    <property type="entry name" value="AAA_GajA/Old/RecF-like"/>
</dbReference>
<keyword evidence="3" id="KW-0540">Nuclease</keyword>
<evidence type="ECO:0000313" key="4">
    <source>
        <dbReference type="Proteomes" id="UP000321058"/>
    </source>
</evidence>
<feature type="domain" description="Endonuclease GajA/Old nuclease/RecF-like AAA" evidence="1">
    <location>
        <begin position="1"/>
        <end position="80"/>
    </location>
</feature>
<dbReference type="Pfam" id="PF20469">
    <property type="entry name" value="OLD-like_TOPRIM"/>
    <property type="match status" value="1"/>
</dbReference>
<sequence>MYISRIVIRNFRSFDKLDVSIGSGTTCVIGENNTGKSNFLHAIRLCIDAELSSAFRSLAPNDIHSAVDIAFPNQVLIALEISDFAGKVNEEALVGAWQHKPGVARLIYRYRPKLGVREDLESEETEPGDLTRDDYQWEITGGGDPAHDPAEIEWNEDVGSSIRFSDLQSFQVVYLQALRDVESDLRQYRSSPLARLIAAMEIDTDEQDKLVEILQKANDAIAKAPTIKEIAEAIDESFKTVTGPAFAMDVELGLAESSFQAIVRALRILLTNVAMTKFEPSSNGLGLNNILYVSILIEYFSKRLAQQKSAGQIILFEEPEAHLHPQLQLTLYKALCGLPFQSILTTHSTHITANAPLKSYVVLTQVGEAGVASSVPAEEAGLEDGEIDDLERYLDATKSNLLFARKVMLVEGPAELFLIPALLKEVSGIDLEREEISVIPIYGVHFDVYAKLFSEEALPKRCAIVCDGDLKPSDANEDLKGEDDLPEPPDLKHLESDYVKVFACATTFERAVTYEGTLEMFARAADDIGAPKVAKRLRAGLKFVKDEDNDEKERSETLNQMRKIVLNTAKRFGKARFAQLAARHVGDATQIPKYIVDAAKWLTKT</sequence>
<feature type="domain" description="OLD protein-like TOPRIM" evidence="2">
    <location>
        <begin position="402"/>
        <end position="469"/>
    </location>
</feature>
<dbReference type="InterPro" id="IPR027417">
    <property type="entry name" value="P-loop_NTPase"/>
</dbReference>
<protein>
    <submittedName>
        <fullName evidence="3">ATP-dependent endonuclease</fullName>
    </submittedName>
</protein>
<dbReference type="RefSeq" id="WP_147155777.1">
    <property type="nucleotide sequence ID" value="NZ_BKAJ01000164.1"/>
</dbReference>
<keyword evidence="4" id="KW-1185">Reference proteome</keyword>
<dbReference type="Proteomes" id="UP000321058">
    <property type="component" value="Unassembled WGS sequence"/>
</dbReference>
<dbReference type="AlphaFoldDB" id="A0A512NNC0"/>
<evidence type="ECO:0000313" key="3">
    <source>
        <dbReference type="EMBL" id="GEP60428.1"/>
    </source>
</evidence>
<accession>A0A512NNC0</accession>
<evidence type="ECO:0000259" key="1">
    <source>
        <dbReference type="Pfam" id="PF13175"/>
    </source>
</evidence>
<dbReference type="Gene3D" id="3.40.50.300">
    <property type="entry name" value="P-loop containing nucleotide triphosphate hydrolases"/>
    <property type="match status" value="1"/>
</dbReference>
<evidence type="ECO:0000259" key="2">
    <source>
        <dbReference type="Pfam" id="PF20469"/>
    </source>
</evidence>
<keyword evidence="3" id="KW-0378">Hydrolase</keyword>
<dbReference type="Pfam" id="PF13175">
    <property type="entry name" value="AAA_15"/>
    <property type="match status" value="2"/>
</dbReference>
<dbReference type="EMBL" id="BKAJ01000164">
    <property type="protein sequence ID" value="GEP60428.1"/>
    <property type="molecule type" value="Genomic_DNA"/>
</dbReference>
<reference evidence="3 4" key="1">
    <citation type="submission" date="2019-07" db="EMBL/GenBank/DDBJ databases">
        <title>Whole genome shotgun sequence of Reyranella soli NBRC 108950.</title>
        <authorList>
            <person name="Hosoyama A."/>
            <person name="Uohara A."/>
            <person name="Ohji S."/>
            <person name="Ichikawa N."/>
        </authorList>
    </citation>
    <scope>NUCLEOTIDE SEQUENCE [LARGE SCALE GENOMIC DNA]</scope>
    <source>
        <strain evidence="3 4">NBRC 108950</strain>
    </source>
</reference>
<gene>
    <name evidence="3" type="ORF">RSO01_75940</name>
</gene>
<dbReference type="InterPro" id="IPR051396">
    <property type="entry name" value="Bact_Antivir_Def_Nuclease"/>
</dbReference>
<organism evidence="3 4">
    <name type="scientific">Reyranella soli</name>
    <dbReference type="NCBI Taxonomy" id="1230389"/>
    <lineage>
        <taxon>Bacteria</taxon>
        <taxon>Pseudomonadati</taxon>
        <taxon>Pseudomonadota</taxon>
        <taxon>Alphaproteobacteria</taxon>
        <taxon>Hyphomicrobiales</taxon>
        <taxon>Reyranellaceae</taxon>
        <taxon>Reyranella</taxon>
    </lineage>
</organism>
<name>A0A512NNC0_9HYPH</name>
<dbReference type="InterPro" id="IPR034139">
    <property type="entry name" value="TOPRIM_OLD"/>
</dbReference>
<dbReference type="OrthoDB" id="9816534at2"/>
<dbReference type="CDD" id="cd01026">
    <property type="entry name" value="TOPRIM_OLD"/>
    <property type="match status" value="1"/>
</dbReference>